<dbReference type="InterPro" id="IPR001650">
    <property type="entry name" value="Helicase_C-like"/>
</dbReference>
<dbReference type="InterPro" id="IPR002464">
    <property type="entry name" value="DNA/RNA_helicase_DEAH_CS"/>
</dbReference>
<feature type="compositionally biased region" description="Basic and acidic residues" evidence="12">
    <location>
        <begin position="648"/>
        <end position="657"/>
    </location>
</feature>
<dbReference type="SUPFAM" id="SSF52540">
    <property type="entry name" value="P-loop containing nucleoside triphosphate hydrolases"/>
    <property type="match status" value="1"/>
</dbReference>
<feature type="compositionally biased region" description="Low complexity" evidence="12">
    <location>
        <begin position="523"/>
        <end position="543"/>
    </location>
</feature>
<evidence type="ECO:0000256" key="5">
    <source>
        <dbReference type="ARBA" id="ARBA00022840"/>
    </source>
</evidence>
<evidence type="ECO:0000256" key="4">
    <source>
        <dbReference type="ARBA" id="ARBA00022806"/>
    </source>
</evidence>
<keyword evidence="7" id="KW-0413">Isomerase</keyword>
<evidence type="ECO:0000256" key="7">
    <source>
        <dbReference type="ARBA" id="ARBA00023235"/>
    </source>
</evidence>
<dbReference type="EMBL" id="CP111015">
    <property type="protein sequence ID" value="WAR02377.1"/>
    <property type="molecule type" value="Genomic_DNA"/>
</dbReference>
<accession>A0ABY7DXA5</accession>
<keyword evidence="3" id="KW-0378">Hydrolase</keyword>
<keyword evidence="16" id="KW-1185">Reference proteome</keyword>
<evidence type="ECO:0000256" key="6">
    <source>
        <dbReference type="ARBA" id="ARBA00023125"/>
    </source>
</evidence>
<proteinExistence type="inferred from homology"/>
<comment type="catalytic activity">
    <reaction evidence="8">
        <text>Couples ATP hydrolysis with the unwinding of duplex DNA by translocating in the 3'-5' direction.</text>
        <dbReference type="EC" id="5.6.2.4"/>
    </reaction>
</comment>
<name>A0ABY7DXA5_MYAAR</name>
<evidence type="ECO:0000256" key="8">
    <source>
        <dbReference type="ARBA" id="ARBA00034617"/>
    </source>
</evidence>
<dbReference type="PROSITE" id="PS51192">
    <property type="entry name" value="HELICASE_ATP_BIND_1"/>
    <property type="match status" value="1"/>
</dbReference>
<dbReference type="InterPro" id="IPR036388">
    <property type="entry name" value="WH-like_DNA-bd_sf"/>
</dbReference>
<protein>
    <recommendedName>
        <fullName evidence="9">DNA 3'-5' helicase</fullName>
        <ecNumber evidence="9">5.6.2.4</ecNumber>
    </recommendedName>
    <alternativeName>
        <fullName evidence="10">DNA 3'-5' helicase Q1</fullName>
    </alternativeName>
</protein>
<evidence type="ECO:0000256" key="3">
    <source>
        <dbReference type="ARBA" id="ARBA00022801"/>
    </source>
</evidence>
<evidence type="ECO:0000313" key="16">
    <source>
        <dbReference type="Proteomes" id="UP001164746"/>
    </source>
</evidence>
<dbReference type="PANTHER" id="PTHR13710">
    <property type="entry name" value="DNA HELICASE RECQ FAMILY MEMBER"/>
    <property type="match status" value="1"/>
</dbReference>
<dbReference type="InterPro" id="IPR011545">
    <property type="entry name" value="DEAD/DEAH_box_helicase_dom"/>
</dbReference>
<keyword evidence="5" id="KW-0067">ATP-binding</keyword>
<dbReference type="InterPro" id="IPR004589">
    <property type="entry name" value="DNA_helicase_ATP-dep_RecQ"/>
</dbReference>
<keyword evidence="4" id="KW-0347">Helicase</keyword>
<feature type="domain" description="Helicase C-terminal" evidence="14">
    <location>
        <begin position="267"/>
        <end position="415"/>
    </location>
</feature>
<dbReference type="CDD" id="cd18015">
    <property type="entry name" value="DEXHc_RecQ1"/>
    <property type="match status" value="1"/>
</dbReference>
<evidence type="ECO:0000313" key="15">
    <source>
        <dbReference type="EMBL" id="WAR02377.1"/>
    </source>
</evidence>
<reference evidence="15" key="1">
    <citation type="submission" date="2022-11" db="EMBL/GenBank/DDBJ databases">
        <title>Centuries of genome instability and evolution in soft-shell clam transmissible cancer (bioRxiv).</title>
        <authorList>
            <person name="Hart S.F.M."/>
            <person name="Yonemitsu M.A."/>
            <person name="Giersch R.M."/>
            <person name="Beal B.F."/>
            <person name="Arriagada G."/>
            <person name="Davis B.W."/>
            <person name="Ostrander E.A."/>
            <person name="Goff S.P."/>
            <person name="Metzger M.J."/>
        </authorList>
    </citation>
    <scope>NUCLEOTIDE SEQUENCE</scope>
    <source>
        <strain evidence="15">MELC-2E11</strain>
        <tissue evidence="15">Siphon/mantle</tissue>
    </source>
</reference>
<feature type="domain" description="Helicase ATP-binding" evidence="13">
    <location>
        <begin position="89"/>
        <end position="264"/>
    </location>
</feature>
<evidence type="ECO:0000256" key="9">
    <source>
        <dbReference type="ARBA" id="ARBA00034808"/>
    </source>
</evidence>
<feature type="compositionally biased region" description="Basic and acidic residues" evidence="12">
    <location>
        <begin position="592"/>
        <end position="609"/>
    </location>
</feature>
<evidence type="ECO:0000259" key="14">
    <source>
        <dbReference type="PROSITE" id="PS51194"/>
    </source>
</evidence>
<evidence type="ECO:0000256" key="2">
    <source>
        <dbReference type="ARBA" id="ARBA00022741"/>
    </source>
</evidence>
<keyword evidence="6" id="KW-0238">DNA-binding</keyword>
<keyword evidence="2" id="KW-0547">Nucleotide-binding</keyword>
<organism evidence="15 16">
    <name type="scientific">Mya arenaria</name>
    <name type="common">Soft-shell clam</name>
    <dbReference type="NCBI Taxonomy" id="6604"/>
    <lineage>
        <taxon>Eukaryota</taxon>
        <taxon>Metazoa</taxon>
        <taxon>Spiralia</taxon>
        <taxon>Lophotrochozoa</taxon>
        <taxon>Mollusca</taxon>
        <taxon>Bivalvia</taxon>
        <taxon>Autobranchia</taxon>
        <taxon>Heteroconchia</taxon>
        <taxon>Euheterodonta</taxon>
        <taxon>Imparidentia</taxon>
        <taxon>Neoheterodontei</taxon>
        <taxon>Myida</taxon>
        <taxon>Myoidea</taxon>
        <taxon>Myidae</taxon>
        <taxon>Mya</taxon>
    </lineage>
</organism>
<comment type="similarity">
    <text evidence="1">Belongs to the helicase family. RecQ subfamily.</text>
</comment>
<dbReference type="InterPro" id="IPR027417">
    <property type="entry name" value="P-loop_NTPase"/>
</dbReference>
<evidence type="ECO:0000256" key="1">
    <source>
        <dbReference type="ARBA" id="ARBA00005446"/>
    </source>
</evidence>
<sequence>MADKMAADDFEAELRTVRQELQTVECQLEDLLQRQTDLLDRETQLEAIITQANKTDSADNKWESNGKLKETLKSVFKIGNLRPMQLQTMNVTMSGKDCILIMPTGGGKSLCFHLPALLSKGVTLVVSPLVSLMEDQVMSLQSYNVDATMLNAASDKNTVKQVQEAMVDHNASLKLLYVTPEKLAKSKRFMARLEKMYKAGRFARLVIDEVHCCSQWGHDFRPDYKFLGIMKRQFPEVPILGLTATATSTVLEDVRAKSGVHKEVMDDIQKLIDTKFSKQSGIIYTFSKKESGEVTVDLQSRGIKAGCYHADLSAQERSRVHRAWIANHVHVVVATVAFGMGIDKPDVRFVIHHSLSKSMENLYQESGRAGRDEKRSHCIIYYRLQDVFRQSTMVMTEQTGLTNLYGIVAYCVDAKKYNLYLFDLGEVEKKDVTKLCSSVLQILDKASAADSKLTASKVLDAWQGKGPPINRVKQYLREDFHFTPYSTISYIIPGRKANLLCTGVDTVHIELKGARKSMQSVPSLNSKQSQNSSHSANSEQSQSEGRSSKPELVFVNKEKSAFTDMKFTSPNGSQDRQDARGSGEPQTNKPSGCERQKSGMKRSSSDKNSLKLKKKRVIVCDSDSDDLDFGNSSSSVEDKVKIVKRSSKGGDRVRKSDSTTTDLSQGAVVIDSDSDCGIVT</sequence>
<dbReference type="PANTHER" id="PTHR13710:SF105">
    <property type="entry name" value="ATP-DEPENDENT DNA HELICASE Q1"/>
    <property type="match status" value="1"/>
</dbReference>
<dbReference type="SMART" id="SM00487">
    <property type="entry name" value="DEXDc"/>
    <property type="match status" value="1"/>
</dbReference>
<evidence type="ECO:0000256" key="11">
    <source>
        <dbReference type="SAM" id="Coils"/>
    </source>
</evidence>
<dbReference type="Gene3D" id="3.40.50.300">
    <property type="entry name" value="P-loop containing nucleotide triphosphate hydrolases"/>
    <property type="match status" value="2"/>
</dbReference>
<dbReference type="Gene3D" id="1.10.10.10">
    <property type="entry name" value="Winged helix-like DNA-binding domain superfamily/Winged helix DNA-binding domain"/>
    <property type="match status" value="1"/>
</dbReference>
<dbReference type="EC" id="5.6.2.4" evidence="9"/>
<keyword evidence="11" id="KW-0175">Coiled coil</keyword>
<dbReference type="SMART" id="SM00490">
    <property type="entry name" value="HELICc"/>
    <property type="match status" value="1"/>
</dbReference>
<evidence type="ECO:0000256" key="12">
    <source>
        <dbReference type="SAM" id="MobiDB-lite"/>
    </source>
</evidence>
<dbReference type="Pfam" id="PF00271">
    <property type="entry name" value="Helicase_C"/>
    <property type="match status" value="1"/>
</dbReference>
<gene>
    <name evidence="15" type="ORF">MAR_008935</name>
</gene>
<feature type="region of interest" description="Disordered" evidence="12">
    <location>
        <begin position="516"/>
        <end position="551"/>
    </location>
</feature>
<evidence type="ECO:0000256" key="10">
    <source>
        <dbReference type="ARBA" id="ARBA00044566"/>
    </source>
</evidence>
<feature type="region of interest" description="Disordered" evidence="12">
    <location>
        <begin position="563"/>
        <end position="611"/>
    </location>
</feature>
<dbReference type="NCBIfam" id="TIGR00614">
    <property type="entry name" value="recQ_fam"/>
    <property type="match status" value="1"/>
</dbReference>
<dbReference type="Proteomes" id="UP001164746">
    <property type="component" value="Chromosome 4"/>
</dbReference>
<dbReference type="PROSITE" id="PS00690">
    <property type="entry name" value="DEAH_ATP_HELICASE"/>
    <property type="match status" value="1"/>
</dbReference>
<dbReference type="PROSITE" id="PS51194">
    <property type="entry name" value="HELICASE_CTER"/>
    <property type="match status" value="1"/>
</dbReference>
<feature type="region of interest" description="Disordered" evidence="12">
    <location>
        <begin position="640"/>
        <end position="662"/>
    </location>
</feature>
<dbReference type="Pfam" id="PF00270">
    <property type="entry name" value="DEAD"/>
    <property type="match status" value="1"/>
</dbReference>
<feature type="coiled-coil region" evidence="11">
    <location>
        <begin position="7"/>
        <end position="41"/>
    </location>
</feature>
<evidence type="ECO:0000259" key="13">
    <source>
        <dbReference type="PROSITE" id="PS51192"/>
    </source>
</evidence>
<dbReference type="InterPro" id="IPR014001">
    <property type="entry name" value="Helicase_ATP-bd"/>
</dbReference>